<keyword evidence="3" id="KW-0175">Coiled coil</keyword>
<evidence type="ECO:0000256" key="2">
    <source>
        <dbReference type="ARBA" id="ARBA00022679"/>
    </source>
</evidence>
<keyword evidence="1" id="KW-0328">Glycosyltransferase</keyword>
<dbReference type="GO" id="GO:0016757">
    <property type="term" value="F:glycosyltransferase activity"/>
    <property type="evidence" value="ECO:0007669"/>
    <property type="project" value="UniProtKB-KW"/>
</dbReference>
<name>A0A844ZIH8_9SPHN</name>
<dbReference type="CDD" id="cd03801">
    <property type="entry name" value="GT4_PimA-like"/>
    <property type="match status" value="1"/>
</dbReference>
<dbReference type="RefSeq" id="WP_160684427.1">
    <property type="nucleotide sequence ID" value="NZ_WTYW01000004.1"/>
</dbReference>
<keyword evidence="2 4" id="KW-0808">Transferase</keyword>
<dbReference type="SUPFAM" id="SSF53756">
    <property type="entry name" value="UDP-Glycosyltransferase/glycogen phosphorylase"/>
    <property type="match status" value="1"/>
</dbReference>
<proteinExistence type="predicted"/>
<dbReference type="PANTHER" id="PTHR12526">
    <property type="entry name" value="GLYCOSYLTRANSFERASE"/>
    <property type="match status" value="1"/>
</dbReference>
<dbReference type="EMBL" id="WTYW01000004">
    <property type="protein sequence ID" value="MXO86780.1"/>
    <property type="molecule type" value="Genomic_DNA"/>
</dbReference>
<evidence type="ECO:0000256" key="1">
    <source>
        <dbReference type="ARBA" id="ARBA00022676"/>
    </source>
</evidence>
<dbReference type="Pfam" id="PF13692">
    <property type="entry name" value="Glyco_trans_1_4"/>
    <property type="match status" value="1"/>
</dbReference>
<dbReference type="Proteomes" id="UP000433104">
    <property type="component" value="Unassembled WGS sequence"/>
</dbReference>
<dbReference type="OrthoDB" id="9790710at2"/>
<reference evidence="4 5" key="1">
    <citation type="submission" date="2019-12" db="EMBL/GenBank/DDBJ databases">
        <title>Genomic-based taxomic classification of the family Erythrobacteraceae.</title>
        <authorList>
            <person name="Xu L."/>
        </authorList>
    </citation>
    <scope>NUCLEOTIDE SEQUENCE [LARGE SCALE GENOMIC DNA]</scope>
    <source>
        <strain evidence="4 5">MCCC 1A09962</strain>
    </source>
</reference>
<comment type="caution">
    <text evidence="4">The sequence shown here is derived from an EMBL/GenBank/DDBJ whole genome shotgun (WGS) entry which is preliminary data.</text>
</comment>
<protein>
    <submittedName>
        <fullName evidence="4">Glycosyltransferase</fullName>
    </submittedName>
</protein>
<sequence length="395" mass="43498">MNLLFAHDHRFLVDAAGRHFTTGSFPAYVWQRYLKVFDTITVLARIGDAPEGHNHAISSHPGVDFEKCADLNNLSSLLKLAQRDRRAIEDQVAKADAVIARLPSEIGNAVAKACQRQGKPYLIEVVGCAWDAYVNHGRLAGRMFAPLAVRRMRQTIDEAPLAIYVTKDWLQSRYPTRGVSDHVSNVEIPVPDEDVLALRMHRIASLRDGRPAVAGTIASLKVRYKGLQTAIPAIAKLRLEGQDIRFRILGSGDQQPWRRLAEEHGVSDLVTFDGSRPAGAAVFEWLDEIDIYLQPSFQEGLPRSTIEAMSRGCACVGSTAGGIPELLPAERTHAPGDTGSLARVIEGLARSPSKIEQAARRDIAVSQQYTGDLLQERRERMLRRLRDAAASNGSS</sequence>
<evidence type="ECO:0000313" key="4">
    <source>
        <dbReference type="EMBL" id="MXO86780.1"/>
    </source>
</evidence>
<keyword evidence="5" id="KW-1185">Reference proteome</keyword>
<evidence type="ECO:0000256" key="3">
    <source>
        <dbReference type="SAM" id="Coils"/>
    </source>
</evidence>
<gene>
    <name evidence="4" type="ORF">GRI38_12165</name>
</gene>
<dbReference type="Gene3D" id="3.40.50.2000">
    <property type="entry name" value="Glycogen Phosphorylase B"/>
    <property type="match status" value="1"/>
</dbReference>
<accession>A0A844ZIH8</accession>
<feature type="coiled-coil region" evidence="3">
    <location>
        <begin position="71"/>
        <end position="98"/>
    </location>
</feature>
<organism evidence="4 5">
    <name type="scientific">Parapontixanthobacter aurantiacus</name>
    <dbReference type="NCBI Taxonomy" id="1463599"/>
    <lineage>
        <taxon>Bacteria</taxon>
        <taxon>Pseudomonadati</taxon>
        <taxon>Pseudomonadota</taxon>
        <taxon>Alphaproteobacteria</taxon>
        <taxon>Sphingomonadales</taxon>
        <taxon>Erythrobacteraceae</taxon>
        <taxon>Parapontixanthobacter</taxon>
    </lineage>
</organism>
<dbReference type="PANTHER" id="PTHR12526:SF510">
    <property type="entry name" value="D-INOSITOL 3-PHOSPHATE GLYCOSYLTRANSFERASE"/>
    <property type="match status" value="1"/>
</dbReference>
<dbReference type="AlphaFoldDB" id="A0A844ZIH8"/>
<evidence type="ECO:0000313" key="5">
    <source>
        <dbReference type="Proteomes" id="UP000433104"/>
    </source>
</evidence>